<protein>
    <submittedName>
        <fullName evidence="1">Uncharacterized protein</fullName>
    </submittedName>
</protein>
<proteinExistence type="predicted"/>
<organism evidence="1 3">
    <name type="scientific">Bacteroides xylanisolvens SD CC 1b</name>
    <dbReference type="NCBI Taxonomy" id="702447"/>
    <lineage>
        <taxon>Bacteria</taxon>
        <taxon>Pseudomonadati</taxon>
        <taxon>Bacteroidota</taxon>
        <taxon>Bacteroidia</taxon>
        <taxon>Bacteroidales</taxon>
        <taxon>Bacteroidaceae</taxon>
        <taxon>Bacteroides</taxon>
    </lineage>
</organism>
<comment type="caution">
    <text evidence="1">The sequence shown here is derived from an EMBL/GenBank/DDBJ whole genome shotgun (WGS) entry which is preliminary data.</text>
</comment>
<evidence type="ECO:0000313" key="2">
    <source>
        <dbReference type="EMBL" id="CDM06509.1"/>
    </source>
</evidence>
<dbReference type="Proteomes" id="UP000019380">
    <property type="component" value="Unassembled WGS sequence"/>
</dbReference>
<evidence type="ECO:0000313" key="3">
    <source>
        <dbReference type="Proteomes" id="UP000019380"/>
    </source>
</evidence>
<dbReference type="EMBL" id="CBXG010000046">
    <property type="protein sequence ID" value="CDM06509.1"/>
    <property type="molecule type" value="Genomic_DNA"/>
</dbReference>
<sequence length="38" mass="4124">MYDFLQSICILASTNSAIPSGRSQTLPATLIELLLIQT</sequence>
<name>W6P7D2_9BACE</name>
<reference evidence="1 3" key="1">
    <citation type="submission" date="2013-12" db="EMBL/GenBank/DDBJ databases">
        <title>Improved hybrid genome assemblies of Bacteroides xylanisolvens SD CC 1b and Bacteroides xylanisolvens SD CC 2a using Illumina and 454 Sequencing.</title>
        <authorList>
            <person name="Ramaraj T."/>
            <person name="Sundararajan A."/>
            <person name="Mudge J."/>
            <person name="Schilkey F.D."/>
            <person name="Delvecchio V."/>
            <person name="Donlon M."/>
            <person name="Ziemer C."/>
        </authorList>
    </citation>
    <scope>NUCLEOTIDE SEQUENCE [LARGE SCALE GENOMIC DNA]</scope>
</reference>
<dbReference type="EMBL" id="CBXG010000016">
    <property type="protein sequence ID" value="CDM03927.1"/>
    <property type="molecule type" value="Genomic_DNA"/>
</dbReference>
<gene>
    <name evidence="1" type="ORF">BN890_14940</name>
    <name evidence="2" type="ORF">BN890_41120</name>
</gene>
<evidence type="ECO:0000313" key="1">
    <source>
        <dbReference type="EMBL" id="CDM03927.1"/>
    </source>
</evidence>
<accession>W6P7D2</accession>
<dbReference type="AlphaFoldDB" id="W6P7D2"/>